<name>A0ABR1UHK6_9PEZI</name>
<accession>A0ABR1UHK6</accession>
<evidence type="ECO:0000313" key="2">
    <source>
        <dbReference type="Proteomes" id="UP001480595"/>
    </source>
</evidence>
<gene>
    <name evidence="1" type="ORF">PG994_008640</name>
</gene>
<dbReference type="Proteomes" id="UP001480595">
    <property type="component" value="Unassembled WGS sequence"/>
</dbReference>
<comment type="caution">
    <text evidence="1">The sequence shown here is derived from an EMBL/GenBank/DDBJ whole genome shotgun (WGS) entry which is preliminary data.</text>
</comment>
<dbReference type="RefSeq" id="XP_066713638.1">
    <property type="nucleotide sequence ID" value="XM_066860049.1"/>
</dbReference>
<keyword evidence="2" id="KW-1185">Reference proteome</keyword>
<proteinExistence type="predicted"/>
<evidence type="ECO:0000313" key="1">
    <source>
        <dbReference type="EMBL" id="KAK8058192.1"/>
    </source>
</evidence>
<dbReference type="EMBL" id="JAQQWL010000009">
    <property type="protein sequence ID" value="KAK8058192.1"/>
    <property type="molecule type" value="Genomic_DNA"/>
</dbReference>
<reference evidence="1 2" key="1">
    <citation type="submission" date="2023-01" db="EMBL/GenBank/DDBJ databases">
        <title>Analysis of 21 Apiospora genomes using comparative genomics revels a genus with tremendous synthesis potential of carbohydrate active enzymes and secondary metabolites.</title>
        <authorList>
            <person name="Sorensen T."/>
        </authorList>
    </citation>
    <scope>NUCLEOTIDE SEQUENCE [LARGE SCALE GENOMIC DNA]</scope>
    <source>
        <strain evidence="1 2">CBS 135458</strain>
    </source>
</reference>
<dbReference type="GeneID" id="92093112"/>
<protein>
    <submittedName>
        <fullName evidence="1">Uncharacterized protein</fullName>
    </submittedName>
</protein>
<organism evidence="1 2">
    <name type="scientific">Apiospora phragmitis</name>
    <dbReference type="NCBI Taxonomy" id="2905665"/>
    <lineage>
        <taxon>Eukaryota</taxon>
        <taxon>Fungi</taxon>
        <taxon>Dikarya</taxon>
        <taxon>Ascomycota</taxon>
        <taxon>Pezizomycotina</taxon>
        <taxon>Sordariomycetes</taxon>
        <taxon>Xylariomycetidae</taxon>
        <taxon>Amphisphaeriales</taxon>
        <taxon>Apiosporaceae</taxon>
        <taxon>Apiospora</taxon>
    </lineage>
</organism>
<sequence length="130" mass="14261">MAGMSPNDGVDTFIAPGDPAYDLRLWAAEAMVLEAKFGKEDGSRGSLLSSFLRAYRLGTGDAIVDDKFVCKVAIAVGAFILLFMPAPFWDCVEEDREPWTKLSLQYVKAGAENDITWLRQSSLGPLLMKP</sequence>